<protein>
    <submittedName>
        <fullName evidence="1">Uncharacterized protein</fullName>
    </submittedName>
</protein>
<accession>A0A4Y1MSR3</accession>
<name>A0A4Y1MSR3_9PROT</name>
<dbReference type="AlphaFoldDB" id="A0A4Y1MSR3"/>
<gene>
    <name evidence="1" type="ORF">RADP37_03983</name>
</gene>
<evidence type="ECO:0000313" key="1">
    <source>
        <dbReference type="EMBL" id="AWV21065.1"/>
    </source>
</evidence>
<dbReference type="EMBL" id="CP025189">
    <property type="protein sequence ID" value="AWV21065.1"/>
    <property type="molecule type" value="Genomic_DNA"/>
</dbReference>
<organism evidence="1">
    <name type="scientific">Roseomonas mucosa</name>
    <dbReference type="NCBI Taxonomy" id="207340"/>
    <lineage>
        <taxon>Bacteria</taxon>
        <taxon>Pseudomonadati</taxon>
        <taxon>Pseudomonadota</taxon>
        <taxon>Alphaproteobacteria</taxon>
        <taxon>Acetobacterales</taxon>
        <taxon>Roseomonadaceae</taxon>
        <taxon>Roseomonas</taxon>
    </lineage>
</organism>
<reference evidence="1" key="1">
    <citation type="submission" date="2017-12" db="EMBL/GenBank/DDBJ databases">
        <authorList>
            <person name="Martens C."/>
            <person name="Dahlstrom E."/>
            <person name="Barbian K."/>
            <person name="Sykora L."/>
            <person name="Ricklefs S."/>
            <person name="Bruno D."/>
            <person name="Anzick I."/>
            <person name="Myles I."/>
            <person name="Datta S.K."/>
        </authorList>
    </citation>
    <scope>NUCLEOTIDE SEQUENCE</scope>
    <source>
        <strain evidence="1">AD2</strain>
    </source>
</reference>
<proteinExistence type="predicted"/>
<sequence>MAGHGHPRTRQPQDVHPMAQLRHLSRQAGGHDNFKLKSLQFLTIV</sequence>